<keyword evidence="5 14" id="KW-0004">4Fe-4S</keyword>
<evidence type="ECO:0000256" key="9">
    <source>
        <dbReference type="ARBA" id="ARBA00022723"/>
    </source>
</evidence>
<feature type="binding site" evidence="14">
    <location>
        <position position="131"/>
    </location>
    <ligand>
        <name>[4Fe-4S] cluster</name>
        <dbReference type="ChEBI" id="CHEBI:49883"/>
    </ligand>
</feature>
<dbReference type="FunFam" id="3.40.50.10800:FF:000001">
    <property type="entry name" value="Quinolinate synthase A"/>
    <property type="match status" value="1"/>
</dbReference>
<comment type="function">
    <text evidence="1 14">Catalyzes the condensation of iminoaspartate with dihydroxyacetone phosphate to form quinolinate.</text>
</comment>
<dbReference type="GO" id="GO:0005829">
    <property type="term" value="C:cytosol"/>
    <property type="evidence" value="ECO:0007669"/>
    <property type="project" value="TreeGrafter"/>
</dbReference>
<dbReference type="Gene3D" id="3.40.50.10800">
    <property type="entry name" value="NadA-like"/>
    <property type="match status" value="3"/>
</dbReference>
<evidence type="ECO:0000256" key="7">
    <source>
        <dbReference type="ARBA" id="ARBA00022642"/>
    </source>
</evidence>
<dbReference type="PANTHER" id="PTHR30573">
    <property type="entry name" value="QUINOLINATE SYNTHETASE A"/>
    <property type="match status" value="1"/>
</dbReference>
<dbReference type="STRING" id="561061.SAMN05660862_2689"/>
<proteinExistence type="inferred from homology"/>
<organism evidence="15 16">
    <name type="scientific">Sphingobacterium psychroaquaticum</name>
    <dbReference type="NCBI Taxonomy" id="561061"/>
    <lineage>
        <taxon>Bacteria</taxon>
        <taxon>Pseudomonadati</taxon>
        <taxon>Bacteroidota</taxon>
        <taxon>Sphingobacteriia</taxon>
        <taxon>Sphingobacteriales</taxon>
        <taxon>Sphingobacteriaceae</taxon>
        <taxon>Sphingobacterium</taxon>
    </lineage>
</organism>
<dbReference type="NCBIfam" id="TIGR00550">
    <property type="entry name" value="nadA"/>
    <property type="match status" value="1"/>
</dbReference>
<keyword evidence="7 14" id="KW-0662">Pyridine nucleotide biosynthesis</keyword>
<keyword evidence="8 14" id="KW-0808">Transferase</keyword>
<dbReference type="NCBIfam" id="NF006879">
    <property type="entry name" value="PRK09375.1-4"/>
    <property type="match status" value="1"/>
</dbReference>
<reference evidence="15 16" key="1">
    <citation type="submission" date="2017-04" db="EMBL/GenBank/DDBJ databases">
        <authorList>
            <person name="Afonso C.L."/>
            <person name="Miller P.J."/>
            <person name="Scott M.A."/>
            <person name="Spackman E."/>
            <person name="Goraichik I."/>
            <person name="Dimitrov K.M."/>
            <person name="Suarez D.L."/>
            <person name="Swayne D.E."/>
        </authorList>
    </citation>
    <scope>NUCLEOTIDE SEQUENCE [LARGE SCALE GENOMIC DNA]</scope>
    <source>
        <strain evidence="15 16">DSM 22418</strain>
    </source>
</reference>
<dbReference type="GO" id="GO:0008987">
    <property type="term" value="F:quinolinate synthetase A activity"/>
    <property type="evidence" value="ECO:0007669"/>
    <property type="project" value="UniProtKB-UniRule"/>
</dbReference>
<dbReference type="UniPathway" id="UPA00253">
    <property type="reaction ID" value="UER00327"/>
</dbReference>
<keyword evidence="9 14" id="KW-0479">Metal-binding</keyword>
<evidence type="ECO:0000256" key="11">
    <source>
        <dbReference type="ARBA" id="ARBA00023014"/>
    </source>
</evidence>
<comment type="cofactor">
    <cofactor evidence="14">
        <name>[4Fe-4S] cluster</name>
        <dbReference type="ChEBI" id="CHEBI:49883"/>
    </cofactor>
    <text evidence="14">Binds 1 [4Fe-4S] cluster per subunit.</text>
</comment>
<feature type="binding site" evidence="14">
    <location>
        <position position="86"/>
    </location>
    <ligand>
        <name>iminosuccinate</name>
        <dbReference type="ChEBI" id="CHEBI:77875"/>
    </ligand>
</feature>
<feature type="binding site" evidence="14">
    <location>
        <position position="310"/>
    </location>
    <ligand>
        <name>[4Fe-4S] cluster</name>
        <dbReference type="ChEBI" id="CHEBI:49883"/>
    </ligand>
</feature>
<evidence type="ECO:0000256" key="10">
    <source>
        <dbReference type="ARBA" id="ARBA00023004"/>
    </source>
</evidence>
<name>A0A1X7KDA6_9SPHI</name>
<dbReference type="Proteomes" id="UP000192980">
    <property type="component" value="Unassembled WGS sequence"/>
</dbReference>
<dbReference type="EMBL" id="FXAU01000005">
    <property type="protein sequence ID" value="SMG38416.1"/>
    <property type="molecule type" value="Genomic_DNA"/>
</dbReference>
<dbReference type="SUPFAM" id="SSF142754">
    <property type="entry name" value="NadA-like"/>
    <property type="match status" value="1"/>
</dbReference>
<evidence type="ECO:0000313" key="15">
    <source>
        <dbReference type="EMBL" id="SMG38416.1"/>
    </source>
</evidence>
<evidence type="ECO:0000256" key="12">
    <source>
        <dbReference type="ARBA" id="ARBA00050125"/>
    </source>
</evidence>
<evidence type="ECO:0000256" key="14">
    <source>
        <dbReference type="HAMAP-Rule" id="MF_00568"/>
    </source>
</evidence>
<dbReference type="InterPro" id="IPR036094">
    <property type="entry name" value="NadA_sf"/>
</dbReference>
<evidence type="ECO:0000313" key="16">
    <source>
        <dbReference type="Proteomes" id="UP000192980"/>
    </source>
</evidence>
<evidence type="ECO:0000256" key="5">
    <source>
        <dbReference type="ARBA" id="ARBA00022485"/>
    </source>
</evidence>
<keyword evidence="10 14" id="KW-0408">Iron</keyword>
<feature type="binding site" evidence="14">
    <location>
        <position position="217"/>
    </location>
    <ligand>
        <name>[4Fe-4S] cluster</name>
        <dbReference type="ChEBI" id="CHEBI:49883"/>
    </ligand>
</feature>
<keyword evidence="16" id="KW-1185">Reference proteome</keyword>
<dbReference type="PANTHER" id="PTHR30573:SF0">
    <property type="entry name" value="QUINOLINATE SYNTHASE, CHLOROPLASTIC"/>
    <property type="match status" value="1"/>
</dbReference>
<evidence type="ECO:0000256" key="3">
    <source>
        <dbReference type="ARBA" id="ARBA00005065"/>
    </source>
</evidence>
<dbReference type="EC" id="2.5.1.72" evidence="4 14"/>
<feature type="binding site" evidence="14">
    <location>
        <begin position="243"/>
        <end position="245"/>
    </location>
    <ligand>
        <name>iminosuccinate</name>
        <dbReference type="ChEBI" id="CHEBI:77875"/>
    </ligand>
</feature>
<evidence type="ECO:0000256" key="13">
    <source>
        <dbReference type="ARBA" id="ARBA00073059"/>
    </source>
</evidence>
<evidence type="ECO:0000256" key="8">
    <source>
        <dbReference type="ARBA" id="ARBA00022679"/>
    </source>
</evidence>
<comment type="similarity">
    <text evidence="14">Belongs to the quinolinate synthase family. Type 2 subfamily.</text>
</comment>
<gene>
    <name evidence="14" type="primary">nadA</name>
    <name evidence="15" type="ORF">SAMN05660862_2689</name>
</gene>
<dbReference type="InterPro" id="IPR023066">
    <property type="entry name" value="Quinolinate_synth_type2"/>
</dbReference>
<sequence>MDFVSISFFTFVLLMSNIHGPFGRMIMNTQFETDLESKGFIDEPIDPSLDIVAEIQRLKKEKNAVILAHYYQDAEIQDIADYIGDSLGLSQQAAKTDADVIVFAGVHFMAETAKILSPKKKVLLPDLKAGCSLSDSCPPHLFAKFKEQYPDHLVITYVNCTAELKALSDIVCTSSNAVQIVESLPKDQKIIFGPDRNLGDYVRKKTGRDLVLWNGACMVHEIFSQDKIADLRKQFPEAKFIAHPECEEHILATADYIGSTSGMLKYTIENPAQQFIVATESGILHQMQKASPNKLFIPAPPNNVCACNDCPHMKLNTLEKLYNCLYYGLPEVDLDPAVIERARLPIERMLEISERFGL</sequence>
<feature type="binding site" evidence="14">
    <location>
        <position position="260"/>
    </location>
    <ligand>
        <name>iminosuccinate</name>
        <dbReference type="ChEBI" id="CHEBI:77875"/>
    </ligand>
</feature>
<dbReference type="HAMAP" id="MF_00568">
    <property type="entry name" value="NadA_type2"/>
    <property type="match status" value="1"/>
</dbReference>
<comment type="subcellular location">
    <subcellularLocation>
        <location evidence="2 14">Cytoplasm</location>
    </subcellularLocation>
</comment>
<dbReference type="GO" id="GO:0051539">
    <property type="term" value="F:4 iron, 4 sulfur cluster binding"/>
    <property type="evidence" value="ECO:0007669"/>
    <property type="project" value="UniProtKB-KW"/>
</dbReference>
<dbReference type="GO" id="GO:0034628">
    <property type="term" value="P:'de novo' NAD+ biosynthetic process from L-aspartate"/>
    <property type="evidence" value="ECO:0007669"/>
    <property type="project" value="TreeGrafter"/>
</dbReference>
<accession>A0A1X7KDA6</accession>
<feature type="binding site" evidence="14">
    <location>
        <position position="69"/>
    </location>
    <ligand>
        <name>iminosuccinate</name>
        <dbReference type="ChEBI" id="CHEBI:77875"/>
    </ligand>
</feature>
<keyword evidence="11 14" id="KW-0411">Iron-sulfur</keyword>
<feature type="binding site" evidence="14">
    <location>
        <begin position="157"/>
        <end position="159"/>
    </location>
    <ligand>
        <name>iminosuccinate</name>
        <dbReference type="ChEBI" id="CHEBI:77875"/>
    </ligand>
</feature>
<comment type="pathway">
    <text evidence="3 14">Cofactor biosynthesis; NAD(+) biosynthesis; quinolinate from iminoaspartate: step 1/1.</text>
</comment>
<feature type="binding site" evidence="14">
    <location>
        <position position="174"/>
    </location>
    <ligand>
        <name>iminosuccinate</name>
        <dbReference type="ChEBI" id="CHEBI:77875"/>
    </ligand>
</feature>
<dbReference type="NCBIfam" id="NF006878">
    <property type="entry name" value="PRK09375.1-2"/>
    <property type="match status" value="1"/>
</dbReference>
<keyword evidence="6 14" id="KW-0963">Cytoplasm</keyword>
<evidence type="ECO:0000256" key="6">
    <source>
        <dbReference type="ARBA" id="ARBA00022490"/>
    </source>
</evidence>
<evidence type="ECO:0000256" key="2">
    <source>
        <dbReference type="ARBA" id="ARBA00004496"/>
    </source>
</evidence>
<comment type="catalytic activity">
    <reaction evidence="12">
        <text>iminosuccinate + dihydroxyacetone phosphate = quinolinate + phosphate + 2 H2O + H(+)</text>
        <dbReference type="Rhea" id="RHEA:25888"/>
        <dbReference type="ChEBI" id="CHEBI:15377"/>
        <dbReference type="ChEBI" id="CHEBI:15378"/>
        <dbReference type="ChEBI" id="CHEBI:29959"/>
        <dbReference type="ChEBI" id="CHEBI:43474"/>
        <dbReference type="ChEBI" id="CHEBI:57642"/>
        <dbReference type="ChEBI" id="CHEBI:77875"/>
        <dbReference type="EC" id="2.5.1.72"/>
    </reaction>
    <physiologicalReaction direction="left-to-right" evidence="12">
        <dbReference type="Rhea" id="RHEA:25889"/>
    </physiologicalReaction>
</comment>
<protein>
    <recommendedName>
        <fullName evidence="13 14">Quinolinate synthase</fullName>
        <ecNumber evidence="4 14">2.5.1.72</ecNumber>
    </recommendedName>
</protein>
<evidence type="ECO:0000256" key="1">
    <source>
        <dbReference type="ARBA" id="ARBA00003791"/>
    </source>
</evidence>
<dbReference type="GO" id="GO:0046872">
    <property type="term" value="F:metal ion binding"/>
    <property type="evidence" value="ECO:0007669"/>
    <property type="project" value="UniProtKB-KW"/>
</dbReference>
<dbReference type="Pfam" id="PF02445">
    <property type="entry name" value="NadA"/>
    <property type="match status" value="1"/>
</dbReference>
<dbReference type="FunFam" id="3.40.50.10800:FF:000003">
    <property type="entry name" value="Quinolinate synthase A"/>
    <property type="match status" value="1"/>
</dbReference>
<dbReference type="AlphaFoldDB" id="A0A1X7KDA6"/>
<dbReference type="InterPro" id="IPR003473">
    <property type="entry name" value="NadA"/>
</dbReference>
<evidence type="ECO:0000256" key="4">
    <source>
        <dbReference type="ARBA" id="ARBA00012669"/>
    </source>
</evidence>